<evidence type="ECO:0000313" key="2">
    <source>
        <dbReference type="Proteomes" id="UP000322181"/>
    </source>
</evidence>
<dbReference type="RefSeq" id="WP_067365917.1">
    <property type="nucleotide sequence ID" value="NZ_BAAAFS010000002.1"/>
</dbReference>
<protein>
    <submittedName>
        <fullName evidence="1">DUF3304 domain-containing protein</fullName>
    </submittedName>
</protein>
<dbReference type="Pfam" id="PF11745">
    <property type="entry name" value="DUF3304"/>
    <property type="match status" value="1"/>
</dbReference>
<dbReference type="EMBL" id="VXKB01000006">
    <property type="protein sequence ID" value="KAA8713473.1"/>
    <property type="molecule type" value="Genomic_DNA"/>
</dbReference>
<gene>
    <name evidence="1" type="ORF">F4V73_16130</name>
</gene>
<comment type="caution">
    <text evidence="1">The sequence shown here is derived from an EMBL/GenBank/DDBJ whole genome shotgun (WGS) entry which is preliminary data.</text>
</comment>
<accession>A0A5M9QYB9</accession>
<sequence>MQWWSGLVLIMVLFLQGCTPDDPPKEKIAYVGANLLGYNHVAGTNINWFSVNGQRGRTGGFTCCVMLPEKWQSNMKVDVQWEVDPDPFPQNIPSMGTEQFNYFMEKHEAGYRQYRTTTTIPEYDDSCGLQVHFLPCQQVKVTATCYGINHPDHPVKDPFDQPEPAQCPQ</sequence>
<evidence type="ECO:0000313" key="1">
    <source>
        <dbReference type="EMBL" id="KAA8713473.1"/>
    </source>
</evidence>
<dbReference type="AlphaFoldDB" id="A0A5M9QYB9"/>
<dbReference type="InterPro" id="IPR021733">
    <property type="entry name" value="DUF3304"/>
</dbReference>
<name>A0A5M9QYB9_9GAMM</name>
<dbReference type="OrthoDB" id="6539557at2"/>
<reference evidence="1 2" key="1">
    <citation type="submission" date="2019-09" db="EMBL/GenBank/DDBJ databases">
        <title>Draft genome sequence of various Type strains from the CCUG.</title>
        <authorList>
            <person name="Pineiro-Iglesias B."/>
            <person name="Tunovic T."/>
            <person name="Unosson C."/>
            <person name="Inganas E."/>
            <person name="Ohlen M."/>
            <person name="Cardew S."/>
            <person name="Jensie-Markopoulos S."/>
            <person name="Salva-Serra F."/>
            <person name="Jaen-Luchoro D."/>
            <person name="Karlsson R."/>
            <person name="Svensson-Stadler L."/>
            <person name="Chun J."/>
            <person name="Moore E."/>
        </authorList>
    </citation>
    <scope>NUCLEOTIDE SEQUENCE [LARGE SCALE GENOMIC DNA]</scope>
    <source>
        <strain evidence="1 2">CCUG 53682T</strain>
    </source>
</reference>
<proteinExistence type="predicted"/>
<organism evidence="1 2">
    <name type="scientific">Morganella psychrotolerans</name>
    <dbReference type="NCBI Taxonomy" id="368603"/>
    <lineage>
        <taxon>Bacteria</taxon>
        <taxon>Pseudomonadati</taxon>
        <taxon>Pseudomonadota</taxon>
        <taxon>Gammaproteobacteria</taxon>
        <taxon>Enterobacterales</taxon>
        <taxon>Morganellaceae</taxon>
        <taxon>Morganella</taxon>
    </lineage>
</organism>
<dbReference type="Proteomes" id="UP000322181">
    <property type="component" value="Unassembled WGS sequence"/>
</dbReference>